<keyword evidence="5" id="KW-1185">Reference proteome</keyword>
<feature type="binding site" evidence="3">
    <location>
        <position position="8"/>
    </location>
    <ligand>
        <name>Zn(2+)</name>
        <dbReference type="ChEBI" id="CHEBI:29105"/>
    </ligand>
</feature>
<accession>A0ABU2ZM80</accession>
<gene>
    <name evidence="3 4" type="primary">yacG</name>
    <name evidence="4" type="ORF">RM552_01470</name>
</gene>
<proteinExistence type="inferred from homology"/>
<dbReference type="InterPro" id="IPR013088">
    <property type="entry name" value="Znf_NHR/GATA"/>
</dbReference>
<comment type="function">
    <text evidence="3">Inhibits all the catalytic activities of DNA gyrase by preventing its interaction with DNA. Acts by binding directly to the C-terminal domain of GyrB, which probably disrupts DNA binding by the gyrase.</text>
</comment>
<reference evidence="4 5" key="1">
    <citation type="submission" date="2023-09" db="EMBL/GenBank/DDBJ databases">
        <authorList>
            <person name="Rey-Velasco X."/>
        </authorList>
    </citation>
    <scope>NUCLEOTIDE SEQUENCE [LARGE SCALE GENOMIC DNA]</scope>
    <source>
        <strain evidence="4 5">P117</strain>
    </source>
</reference>
<dbReference type="NCBIfam" id="NF001638">
    <property type="entry name" value="PRK00418.1"/>
    <property type="match status" value="1"/>
</dbReference>
<dbReference type="Pfam" id="PF03884">
    <property type="entry name" value="YacG"/>
    <property type="match status" value="1"/>
</dbReference>
<comment type="cofactor">
    <cofactor evidence="3">
        <name>Zn(2+)</name>
        <dbReference type="ChEBI" id="CHEBI:29105"/>
    </cofactor>
    <text evidence="3">Binds 1 zinc ion.</text>
</comment>
<evidence type="ECO:0000256" key="2">
    <source>
        <dbReference type="ARBA" id="ARBA00022833"/>
    </source>
</evidence>
<comment type="caution">
    <text evidence="4">The sequence shown here is derived from an EMBL/GenBank/DDBJ whole genome shotgun (WGS) entry which is preliminary data.</text>
</comment>
<dbReference type="HAMAP" id="MF_00649">
    <property type="entry name" value="DNA_gyrase_inhibitor_YacG"/>
    <property type="match status" value="1"/>
</dbReference>
<protein>
    <recommendedName>
        <fullName evidence="3">DNA gyrase inhibitor YacG</fullName>
    </recommendedName>
</protein>
<dbReference type="PANTHER" id="PTHR36150">
    <property type="entry name" value="DNA GYRASE INHIBITOR YACG"/>
    <property type="match status" value="1"/>
</dbReference>
<comment type="similarity">
    <text evidence="3">Belongs to the DNA gyrase inhibitor YacG family.</text>
</comment>
<keyword evidence="1 3" id="KW-0479">Metal-binding</keyword>
<sequence>MIVKCPTCNDNVEWNASAKHRPFCSKRCQLIDLGEWADENHAISSNEHKQDMLPDNINAEDIDIEDIEDMLAKANGNDSFFN</sequence>
<evidence type="ECO:0000256" key="1">
    <source>
        <dbReference type="ARBA" id="ARBA00022723"/>
    </source>
</evidence>
<dbReference type="Proteomes" id="UP001253545">
    <property type="component" value="Unassembled WGS sequence"/>
</dbReference>
<dbReference type="SUPFAM" id="SSF57716">
    <property type="entry name" value="Glucocorticoid receptor-like (DNA-binding domain)"/>
    <property type="match status" value="1"/>
</dbReference>
<organism evidence="4 5">
    <name type="scientific">Glaciecola petra</name>
    <dbReference type="NCBI Taxonomy" id="3075602"/>
    <lineage>
        <taxon>Bacteria</taxon>
        <taxon>Pseudomonadati</taxon>
        <taxon>Pseudomonadota</taxon>
        <taxon>Gammaproteobacteria</taxon>
        <taxon>Alteromonadales</taxon>
        <taxon>Alteromonadaceae</taxon>
        <taxon>Glaciecola</taxon>
    </lineage>
</organism>
<name>A0ABU2ZM80_9ALTE</name>
<dbReference type="InterPro" id="IPR005584">
    <property type="entry name" value="DNA_gyrase_inhibitor_YacG"/>
</dbReference>
<keyword evidence="2 3" id="KW-0862">Zinc</keyword>
<feature type="binding site" evidence="3">
    <location>
        <position position="24"/>
    </location>
    <ligand>
        <name>Zn(2+)</name>
        <dbReference type="ChEBI" id="CHEBI:29105"/>
    </ligand>
</feature>
<dbReference type="RefSeq" id="WP_311367022.1">
    <property type="nucleotide sequence ID" value="NZ_JAVRHX010000001.1"/>
</dbReference>
<feature type="binding site" evidence="3">
    <location>
        <position position="5"/>
    </location>
    <ligand>
        <name>Zn(2+)</name>
        <dbReference type="ChEBI" id="CHEBI:29105"/>
    </ligand>
</feature>
<evidence type="ECO:0000256" key="3">
    <source>
        <dbReference type="HAMAP-Rule" id="MF_00649"/>
    </source>
</evidence>
<evidence type="ECO:0000313" key="4">
    <source>
        <dbReference type="EMBL" id="MDT0593511.1"/>
    </source>
</evidence>
<comment type="subunit">
    <text evidence="3">Interacts with GyrB.</text>
</comment>
<dbReference type="EMBL" id="JAVRHX010000001">
    <property type="protein sequence ID" value="MDT0593511.1"/>
    <property type="molecule type" value="Genomic_DNA"/>
</dbReference>
<dbReference type="Gene3D" id="3.30.50.10">
    <property type="entry name" value="Erythroid Transcription Factor GATA-1, subunit A"/>
    <property type="match status" value="1"/>
</dbReference>
<dbReference type="PANTHER" id="PTHR36150:SF1">
    <property type="entry name" value="DNA GYRASE INHIBITOR YACG"/>
    <property type="match status" value="1"/>
</dbReference>
<evidence type="ECO:0000313" key="5">
    <source>
        <dbReference type="Proteomes" id="UP001253545"/>
    </source>
</evidence>
<feature type="binding site" evidence="3">
    <location>
        <position position="28"/>
    </location>
    <ligand>
        <name>Zn(2+)</name>
        <dbReference type="ChEBI" id="CHEBI:29105"/>
    </ligand>
</feature>